<reference evidence="2 3" key="1">
    <citation type="submission" date="2024-03" db="EMBL/GenBank/DDBJ databases">
        <title>YIM 134122 draft genome.</title>
        <authorList>
            <person name="Zuo S."/>
            <person name="Xiong L."/>
        </authorList>
    </citation>
    <scope>NUCLEOTIDE SEQUENCE [LARGE SCALE GENOMIC DNA]</scope>
    <source>
        <strain evidence="2 3">YIM 134122</strain>
    </source>
</reference>
<comment type="caution">
    <text evidence="2">The sequence shown here is derived from an EMBL/GenBank/DDBJ whole genome shotgun (WGS) entry which is preliminary data.</text>
</comment>
<proteinExistence type="predicted"/>
<keyword evidence="1" id="KW-1133">Transmembrane helix</keyword>
<evidence type="ECO:0000313" key="2">
    <source>
        <dbReference type="EMBL" id="MEN1947996.1"/>
    </source>
</evidence>
<protein>
    <submittedName>
        <fullName evidence="2">O-antigen ligase family protein</fullName>
    </submittedName>
</protein>
<name>A0ABU9W9Z7_9MICO</name>
<feature type="transmembrane region" description="Helical" evidence="1">
    <location>
        <begin position="184"/>
        <end position="201"/>
    </location>
</feature>
<feature type="transmembrane region" description="Helical" evidence="1">
    <location>
        <begin position="139"/>
        <end position="155"/>
    </location>
</feature>
<organism evidence="2 3">
    <name type="scientific">Leifsonia stereocauli</name>
    <dbReference type="NCBI Taxonomy" id="3134136"/>
    <lineage>
        <taxon>Bacteria</taxon>
        <taxon>Bacillati</taxon>
        <taxon>Actinomycetota</taxon>
        <taxon>Actinomycetes</taxon>
        <taxon>Micrococcales</taxon>
        <taxon>Microbacteriaceae</taxon>
        <taxon>Leifsonia</taxon>
    </lineage>
</organism>
<dbReference type="RefSeq" id="WP_342115818.1">
    <property type="nucleotide sequence ID" value="NZ_JBCAUN010000003.1"/>
</dbReference>
<feature type="transmembrane region" description="Helical" evidence="1">
    <location>
        <begin position="84"/>
        <end position="105"/>
    </location>
</feature>
<gene>
    <name evidence="2" type="ORF">WJX64_15665</name>
</gene>
<feature type="transmembrane region" description="Helical" evidence="1">
    <location>
        <begin position="356"/>
        <end position="376"/>
    </location>
</feature>
<feature type="transmembrane region" description="Helical" evidence="1">
    <location>
        <begin position="53"/>
        <end position="72"/>
    </location>
</feature>
<keyword evidence="1" id="KW-0812">Transmembrane</keyword>
<feature type="transmembrane region" description="Helical" evidence="1">
    <location>
        <begin position="208"/>
        <end position="227"/>
    </location>
</feature>
<keyword evidence="3" id="KW-1185">Reference proteome</keyword>
<feature type="transmembrane region" description="Helical" evidence="1">
    <location>
        <begin position="112"/>
        <end position="133"/>
    </location>
</feature>
<dbReference type="EMBL" id="JBCLVG010000003">
    <property type="protein sequence ID" value="MEN1947996.1"/>
    <property type="molecule type" value="Genomic_DNA"/>
</dbReference>
<feature type="transmembrane region" description="Helical" evidence="1">
    <location>
        <begin position="324"/>
        <end position="344"/>
    </location>
</feature>
<keyword evidence="2" id="KW-0436">Ligase</keyword>
<dbReference type="GO" id="GO:0016874">
    <property type="term" value="F:ligase activity"/>
    <property type="evidence" value="ECO:0007669"/>
    <property type="project" value="UniProtKB-KW"/>
</dbReference>
<evidence type="ECO:0000256" key="1">
    <source>
        <dbReference type="SAM" id="Phobius"/>
    </source>
</evidence>
<dbReference type="Proteomes" id="UP001425155">
    <property type="component" value="Unassembled WGS sequence"/>
</dbReference>
<evidence type="ECO:0000313" key="3">
    <source>
        <dbReference type="Proteomes" id="UP001425155"/>
    </source>
</evidence>
<keyword evidence="1" id="KW-0472">Membrane</keyword>
<accession>A0ABU9W9Z7</accession>
<feature type="transmembrane region" description="Helical" evidence="1">
    <location>
        <begin position="12"/>
        <end position="41"/>
    </location>
</feature>
<sequence length="416" mass="43259">MTTPVNRLAQAIAVVAIVLIGSRLVAGAGIAYGSIVALLLVPLWIPVLKQFTGARLLVLLGVVAAVAGLWLGEVASSDHVVDRTGGFASAVDLVGLVATVGVILWARGHLPVWAIGALYGLGMVIGSVAKQSYDLENPWKFGLGFPISIIILALVSRDGRRVLDAVALLALSVASILTDSRYRFATLMIAAFLVLWQMVPSSTRRARSALLTVVLFGGIAAVTYNLATTLIVDGYLGEQAQERSIAQIDQSGSLILGGRPELAASVALFQYRPTGYGTGVTPALADIIVAKSGMAAIGYQPNNGYVEGYLFGSGIELHSITGDVWSAFGIAGLVLVAAILVLILRGLGMSVASRTATGLTLVLSISTLWNLLFSPLGGSYDTLVLALGLALTPVVALPRTTAPEPSGRVRRAPIPT</sequence>
<feature type="transmembrane region" description="Helical" evidence="1">
    <location>
        <begin position="382"/>
        <end position="401"/>
    </location>
</feature>